<dbReference type="Proteomes" id="UP000613255">
    <property type="component" value="Unassembled WGS sequence"/>
</dbReference>
<feature type="domain" description="ATP-sulfurylase PUA-like" evidence="1">
    <location>
        <begin position="13"/>
        <end position="65"/>
    </location>
</feature>
<dbReference type="SUPFAM" id="SSF88697">
    <property type="entry name" value="PUA domain-like"/>
    <property type="match status" value="1"/>
</dbReference>
<sequence>MSTPPTFDSYPQKPHGGVLVNQVVSADKRDERIEYAKTLPAIRVDLEAVITIEMIATGVLSPNTG</sequence>
<comment type="caution">
    <text evidence="2">The sequence shown here is derived from an EMBL/GenBank/DDBJ whole genome shotgun (WGS) entry which is preliminary data.</text>
</comment>
<dbReference type="RefSeq" id="WP_198686985.1">
    <property type="nucleotide sequence ID" value="NZ_JAEIJD010000019.1"/>
</dbReference>
<name>A0A934HPS8_9RHOB</name>
<evidence type="ECO:0000313" key="3">
    <source>
        <dbReference type="Proteomes" id="UP000613255"/>
    </source>
</evidence>
<dbReference type="Gene3D" id="3.10.400.10">
    <property type="entry name" value="Sulfate adenylyltransferase"/>
    <property type="match status" value="1"/>
</dbReference>
<dbReference type="InterPro" id="IPR025980">
    <property type="entry name" value="ATP-Sase_PUA-like_dom"/>
</dbReference>
<dbReference type="EMBL" id="JAEIJD010000019">
    <property type="protein sequence ID" value="MBI6630961.1"/>
    <property type="molecule type" value="Genomic_DNA"/>
</dbReference>
<keyword evidence="3" id="KW-1185">Reference proteome</keyword>
<gene>
    <name evidence="2" type="ORF">JAO82_13850</name>
</gene>
<protein>
    <recommendedName>
        <fullName evidence="1">ATP-sulfurylase PUA-like domain-containing protein</fullName>
    </recommendedName>
</protein>
<evidence type="ECO:0000259" key="1">
    <source>
        <dbReference type="Pfam" id="PF14306"/>
    </source>
</evidence>
<dbReference type="AlphaFoldDB" id="A0A934HPS8"/>
<dbReference type="Pfam" id="PF14306">
    <property type="entry name" value="PUA_2"/>
    <property type="match status" value="1"/>
</dbReference>
<reference evidence="2" key="1">
    <citation type="submission" date="2020-12" db="EMBL/GenBank/DDBJ databases">
        <title>Pontibaca salina gen. nov., sp. nov., isolated from marine sediment.</title>
        <authorList>
            <person name="Bo J."/>
            <person name="Wang S."/>
            <person name="Song X."/>
            <person name="Du Z."/>
        </authorList>
    </citation>
    <scope>NUCLEOTIDE SEQUENCE</scope>
    <source>
        <strain evidence="2">S1109L</strain>
    </source>
</reference>
<accession>A0A934HPS8</accession>
<feature type="non-terminal residue" evidence="2">
    <location>
        <position position="65"/>
    </location>
</feature>
<evidence type="ECO:0000313" key="2">
    <source>
        <dbReference type="EMBL" id="MBI6630961.1"/>
    </source>
</evidence>
<organism evidence="2 3">
    <name type="scientific">Pontibaca salina</name>
    <dbReference type="NCBI Taxonomy" id="2795731"/>
    <lineage>
        <taxon>Bacteria</taxon>
        <taxon>Pseudomonadati</taxon>
        <taxon>Pseudomonadota</taxon>
        <taxon>Alphaproteobacteria</taxon>
        <taxon>Rhodobacterales</taxon>
        <taxon>Roseobacteraceae</taxon>
        <taxon>Pontibaca</taxon>
    </lineage>
</organism>
<proteinExistence type="predicted"/>
<dbReference type="InterPro" id="IPR015947">
    <property type="entry name" value="PUA-like_sf"/>
</dbReference>